<dbReference type="RefSeq" id="WP_069966151.1">
    <property type="nucleotide sequence ID" value="NZ_CM124774.1"/>
</dbReference>
<evidence type="ECO:0000256" key="1">
    <source>
        <dbReference type="ARBA" id="ARBA00010928"/>
    </source>
</evidence>
<dbReference type="InterPro" id="IPR000683">
    <property type="entry name" value="Gfo/Idh/MocA-like_OxRdtase_N"/>
</dbReference>
<dbReference type="Pfam" id="PF02894">
    <property type="entry name" value="GFO_IDH_MocA_C"/>
    <property type="match status" value="1"/>
</dbReference>
<reference evidence="4" key="1">
    <citation type="submission" date="2016-09" db="EMBL/GenBank/DDBJ databases">
        <title>Draft genome of thermotolerant cyanobacterium Desertifilum sp. strain IPPAS B-1220.</title>
        <authorList>
            <person name="Sinetova M.A."/>
            <person name="Bolakhan K."/>
            <person name="Zayadan B.K."/>
            <person name="Mironov K.S."/>
            <person name="Ustinova V."/>
            <person name="Kupriyanova E.V."/>
            <person name="Sidorov R.A."/>
            <person name="Skrypnik A.N."/>
            <person name="Gogoleva N.E."/>
            <person name="Gogolev Y.V."/>
            <person name="Los D.A."/>
        </authorList>
    </citation>
    <scope>NUCLEOTIDE SEQUENCE [LARGE SCALE GENOMIC DNA]</scope>
    <source>
        <strain evidence="4">IPPAS B-1220</strain>
    </source>
</reference>
<dbReference type="PANTHER" id="PTHR43377">
    <property type="entry name" value="BILIVERDIN REDUCTASE A"/>
    <property type="match status" value="1"/>
</dbReference>
<dbReference type="GO" id="GO:0000166">
    <property type="term" value="F:nucleotide binding"/>
    <property type="evidence" value="ECO:0007669"/>
    <property type="project" value="InterPro"/>
</dbReference>
<accession>A0A1E5QNN2</accession>
<feature type="domain" description="Gfo/Idh/MocA-like oxidoreductase C-terminal" evidence="3">
    <location>
        <begin position="140"/>
        <end position="322"/>
    </location>
</feature>
<dbReference type="Pfam" id="PF01408">
    <property type="entry name" value="GFO_IDH_MocA"/>
    <property type="match status" value="1"/>
</dbReference>
<sequence length="323" mass="35720">MQQPLRVGIVGTGFAAKLRSQAFRDDERSQLFAIAGHTVEKTQEFARSLNTQVVESWQDLVKHPEIDLVCICTINRDHGEITRAALNHDKHVIVEYPLSLDATEAAELIDLAAARGKLLHVEHIELLGGVHQSLKQHLPQIGTPVYLRYSTINPQNPAPQRWTYHQELFGFPFAAALSRLHRLTDAFGSVKSVNCQERYWGELPRFTACLCVGQFHLNSGAIAEVAYGKGEVFSSSVRLFEVYGDRGTLIFDGDTGTLVQGETTTPIEVGGRRGLFVQDTQRVLDYLCEGTPLYVTPQASLYSLKVANAAQKSAQMGQTVTVV</sequence>
<dbReference type="InterPro" id="IPR004104">
    <property type="entry name" value="Gfo/Idh/MocA-like_OxRdtase_C"/>
</dbReference>
<dbReference type="GO" id="GO:0016740">
    <property type="term" value="F:transferase activity"/>
    <property type="evidence" value="ECO:0007669"/>
    <property type="project" value="UniProtKB-KW"/>
</dbReference>
<proteinExistence type="inferred from homology"/>
<evidence type="ECO:0000259" key="2">
    <source>
        <dbReference type="Pfam" id="PF01408"/>
    </source>
</evidence>
<dbReference type="Gene3D" id="3.30.360.10">
    <property type="entry name" value="Dihydrodipicolinate Reductase, domain 2"/>
    <property type="match status" value="1"/>
</dbReference>
<gene>
    <name evidence="4" type="ORF">BH720_05420</name>
</gene>
<dbReference type="AlphaFoldDB" id="A0A1E5QNN2"/>
<name>A0A1E5QNN2_9CYAN</name>
<evidence type="ECO:0000313" key="4">
    <source>
        <dbReference type="EMBL" id="OEJ76275.1"/>
    </source>
</evidence>
<protein>
    <submittedName>
        <fullName evidence="4">Glycosyl transferase family 2</fullName>
    </submittedName>
</protein>
<keyword evidence="4" id="KW-0808">Transferase</keyword>
<comment type="similarity">
    <text evidence="1">Belongs to the Gfo/Idh/MocA family.</text>
</comment>
<comment type="caution">
    <text evidence="4">The sequence shown here is derived from an EMBL/GenBank/DDBJ whole genome shotgun (WGS) entry which is preliminary data.</text>
</comment>
<feature type="domain" description="Gfo/Idh/MocA-like oxidoreductase N-terminal" evidence="2">
    <location>
        <begin position="5"/>
        <end position="123"/>
    </location>
</feature>
<dbReference type="Gene3D" id="3.40.50.720">
    <property type="entry name" value="NAD(P)-binding Rossmann-like Domain"/>
    <property type="match status" value="1"/>
</dbReference>
<dbReference type="InterPro" id="IPR036291">
    <property type="entry name" value="NAD(P)-bd_dom_sf"/>
</dbReference>
<dbReference type="PANTHER" id="PTHR43377:SF10">
    <property type="entry name" value="BILIVERDIN REDUCTASE"/>
    <property type="match status" value="1"/>
</dbReference>
<dbReference type="STRING" id="1781255.BH720_05420"/>
<organism evidence="4">
    <name type="scientific">Desertifilum tharense IPPAS B-1220</name>
    <dbReference type="NCBI Taxonomy" id="1781255"/>
    <lineage>
        <taxon>Bacteria</taxon>
        <taxon>Bacillati</taxon>
        <taxon>Cyanobacteriota</taxon>
        <taxon>Cyanophyceae</taxon>
        <taxon>Desertifilales</taxon>
        <taxon>Desertifilaceae</taxon>
        <taxon>Desertifilum</taxon>
    </lineage>
</organism>
<evidence type="ECO:0000259" key="3">
    <source>
        <dbReference type="Pfam" id="PF02894"/>
    </source>
</evidence>
<dbReference type="InterPro" id="IPR051450">
    <property type="entry name" value="Gfo/Idh/MocA_Oxidoreductases"/>
</dbReference>
<dbReference type="SUPFAM" id="SSF51735">
    <property type="entry name" value="NAD(P)-binding Rossmann-fold domains"/>
    <property type="match status" value="1"/>
</dbReference>
<dbReference type="EMBL" id="MJGC01000040">
    <property type="protein sequence ID" value="OEJ76275.1"/>
    <property type="molecule type" value="Genomic_DNA"/>
</dbReference>